<evidence type="ECO:0000313" key="4">
    <source>
        <dbReference type="Proteomes" id="UP000672602"/>
    </source>
</evidence>
<proteinExistence type="predicted"/>
<dbReference type="AlphaFoldDB" id="A0A8J7S6H1"/>
<dbReference type="CDD" id="cd06259">
    <property type="entry name" value="YdcF-like"/>
    <property type="match status" value="1"/>
</dbReference>
<evidence type="ECO:0000259" key="2">
    <source>
        <dbReference type="Pfam" id="PF02698"/>
    </source>
</evidence>
<sequence length="217" mass="24123">MPLTFSSRDRRPWRRRLLFWAVVLALLAWTVGLIGFAYGLPDEVGAPSERTDAIVVLTGGSQRLETGLDLLARGMAGKLFVSGVHRGVDAAELLHVAQQEPGRLECCIVIDYNADDTIGNARETARWVSAHGVGSIRLVTSAYHMPRSLLEFEAALPNVRILSHPVFPPNVKQEGWYRYPGTAALFAVEYTKYLLARLRLTIERVGREILEEGEPQT</sequence>
<dbReference type="Gene3D" id="3.40.50.620">
    <property type="entry name" value="HUPs"/>
    <property type="match status" value="1"/>
</dbReference>
<gene>
    <name evidence="3" type="ORF">KAJ83_05620</name>
</gene>
<accession>A0A8J7S6H1</accession>
<dbReference type="EMBL" id="JAGMWN010000002">
    <property type="protein sequence ID" value="MBP5856477.1"/>
    <property type="molecule type" value="Genomic_DNA"/>
</dbReference>
<evidence type="ECO:0000256" key="1">
    <source>
        <dbReference type="SAM" id="Phobius"/>
    </source>
</evidence>
<dbReference type="GO" id="GO:0000270">
    <property type="term" value="P:peptidoglycan metabolic process"/>
    <property type="evidence" value="ECO:0007669"/>
    <property type="project" value="TreeGrafter"/>
</dbReference>
<protein>
    <submittedName>
        <fullName evidence="3">YdcF family protein</fullName>
    </submittedName>
</protein>
<dbReference type="InterPro" id="IPR003848">
    <property type="entry name" value="DUF218"/>
</dbReference>
<name>A0A8J7S6H1_9PROT</name>
<keyword evidence="1" id="KW-0812">Transmembrane</keyword>
<dbReference type="RefSeq" id="WP_210681047.1">
    <property type="nucleotide sequence ID" value="NZ_JAGMWN010000002.1"/>
</dbReference>
<feature type="transmembrane region" description="Helical" evidence="1">
    <location>
        <begin position="17"/>
        <end position="40"/>
    </location>
</feature>
<dbReference type="InterPro" id="IPR051599">
    <property type="entry name" value="Cell_Envelope_Assoc"/>
</dbReference>
<organism evidence="3 4">
    <name type="scientific">Marivibrio halodurans</name>
    <dbReference type="NCBI Taxonomy" id="2039722"/>
    <lineage>
        <taxon>Bacteria</taxon>
        <taxon>Pseudomonadati</taxon>
        <taxon>Pseudomonadota</taxon>
        <taxon>Alphaproteobacteria</taxon>
        <taxon>Rhodospirillales</taxon>
        <taxon>Rhodospirillaceae</taxon>
        <taxon>Marivibrio</taxon>
    </lineage>
</organism>
<keyword evidence="1" id="KW-0472">Membrane</keyword>
<dbReference type="PANTHER" id="PTHR30336">
    <property type="entry name" value="INNER MEMBRANE PROTEIN, PROBABLE PERMEASE"/>
    <property type="match status" value="1"/>
</dbReference>
<feature type="domain" description="DUF218" evidence="2">
    <location>
        <begin position="52"/>
        <end position="166"/>
    </location>
</feature>
<comment type="caution">
    <text evidence="3">The sequence shown here is derived from an EMBL/GenBank/DDBJ whole genome shotgun (WGS) entry which is preliminary data.</text>
</comment>
<dbReference type="PANTHER" id="PTHR30336:SF4">
    <property type="entry name" value="ENVELOPE BIOGENESIS FACTOR ELYC"/>
    <property type="match status" value="1"/>
</dbReference>
<evidence type="ECO:0000313" key="3">
    <source>
        <dbReference type="EMBL" id="MBP5856477.1"/>
    </source>
</evidence>
<keyword evidence="4" id="KW-1185">Reference proteome</keyword>
<dbReference type="Pfam" id="PF02698">
    <property type="entry name" value="DUF218"/>
    <property type="match status" value="1"/>
</dbReference>
<reference evidence="3" key="1">
    <citation type="submission" date="2021-04" db="EMBL/GenBank/DDBJ databases">
        <authorList>
            <person name="Zhang D.-C."/>
        </authorList>
    </citation>
    <scope>NUCLEOTIDE SEQUENCE</scope>
    <source>
        <strain evidence="3">CGMCC 1.15697</strain>
    </source>
</reference>
<dbReference type="GO" id="GO:0005886">
    <property type="term" value="C:plasma membrane"/>
    <property type="evidence" value="ECO:0007669"/>
    <property type="project" value="TreeGrafter"/>
</dbReference>
<dbReference type="GO" id="GO:0043164">
    <property type="term" value="P:Gram-negative-bacterium-type cell wall biogenesis"/>
    <property type="evidence" value="ECO:0007669"/>
    <property type="project" value="TreeGrafter"/>
</dbReference>
<dbReference type="Proteomes" id="UP000672602">
    <property type="component" value="Unassembled WGS sequence"/>
</dbReference>
<dbReference type="InterPro" id="IPR014729">
    <property type="entry name" value="Rossmann-like_a/b/a_fold"/>
</dbReference>
<keyword evidence="1" id="KW-1133">Transmembrane helix</keyword>